<dbReference type="EMBL" id="FNDQ01000007">
    <property type="protein sequence ID" value="SDH58385.1"/>
    <property type="molecule type" value="Genomic_DNA"/>
</dbReference>
<keyword evidence="1" id="KW-0862">Zinc</keyword>
<keyword evidence="1" id="KW-0479">Metal-binding</keyword>
<keyword evidence="1" id="KW-0863">Zinc-finger</keyword>
<gene>
    <name evidence="3" type="ORF">SAMN05421818_10778</name>
</gene>
<sequence>MKIETVLKKTLKRDIAKATVMPVRELEEEEKGHFIAFVDDAEHSYDVSIVLQEEEVKEMQCDCAETTAVCLHKIAVLLAMNTTTTGDTKATKAKGGRRKKKLTESEELMLSMDKEVLMSWLSGVFKKNKPLEQQFTLTFSTKEVVYTKEQVKEIAEQAIFSVAGKRKTLEAAKIKKVLDLLTIALEPIDQFVVMNISKPVAFEIFTGFLDTIYAFDKRITHYSKRIGTYVDQYIEKFALSINNIQDEKVWEQLVKAYFDTLFKGVKKGNKRYNYILAQQLYLTGTKPQKLFYGDLLNGMLSVTKFNRYDFEPEFTEFLLKVALEEDFFEEVRPFFKRFTFEGY</sequence>
<name>A0A1G8DLB3_9FLAO</name>
<accession>A0A1G8DLB3</accession>
<dbReference type="RefSeq" id="WP_090407296.1">
    <property type="nucleotide sequence ID" value="NZ_FNDQ01000007.1"/>
</dbReference>
<feature type="domain" description="SWIM-type" evidence="2">
    <location>
        <begin position="45"/>
        <end position="81"/>
    </location>
</feature>
<proteinExistence type="predicted"/>
<reference evidence="4" key="1">
    <citation type="submission" date="2016-10" db="EMBL/GenBank/DDBJ databases">
        <authorList>
            <person name="Varghese N."/>
            <person name="Submissions S."/>
        </authorList>
    </citation>
    <scope>NUCLEOTIDE SEQUENCE [LARGE SCALE GENOMIC DNA]</scope>
    <source>
        <strain evidence="4">DSM 23313</strain>
    </source>
</reference>
<dbReference type="AlphaFoldDB" id="A0A1G8DLB3"/>
<dbReference type="Proteomes" id="UP000243588">
    <property type="component" value="Unassembled WGS sequence"/>
</dbReference>
<dbReference type="GO" id="GO:0008270">
    <property type="term" value="F:zinc ion binding"/>
    <property type="evidence" value="ECO:0007669"/>
    <property type="project" value="UniProtKB-KW"/>
</dbReference>
<organism evidence="3 4">
    <name type="scientific">Myroides phaeus</name>
    <dbReference type="NCBI Taxonomy" id="702745"/>
    <lineage>
        <taxon>Bacteria</taxon>
        <taxon>Pseudomonadati</taxon>
        <taxon>Bacteroidota</taxon>
        <taxon>Flavobacteriia</taxon>
        <taxon>Flavobacteriales</taxon>
        <taxon>Flavobacteriaceae</taxon>
        <taxon>Myroides</taxon>
    </lineage>
</organism>
<protein>
    <recommendedName>
        <fullName evidence="2">SWIM-type domain-containing protein</fullName>
    </recommendedName>
</protein>
<evidence type="ECO:0000256" key="1">
    <source>
        <dbReference type="PROSITE-ProRule" id="PRU00325"/>
    </source>
</evidence>
<evidence type="ECO:0000313" key="4">
    <source>
        <dbReference type="Proteomes" id="UP000243588"/>
    </source>
</evidence>
<evidence type="ECO:0000259" key="2">
    <source>
        <dbReference type="PROSITE" id="PS50966"/>
    </source>
</evidence>
<keyword evidence="4" id="KW-1185">Reference proteome</keyword>
<dbReference type="InterPro" id="IPR007527">
    <property type="entry name" value="Znf_SWIM"/>
</dbReference>
<dbReference type="PROSITE" id="PS50966">
    <property type="entry name" value="ZF_SWIM"/>
    <property type="match status" value="1"/>
</dbReference>
<evidence type="ECO:0000313" key="3">
    <source>
        <dbReference type="EMBL" id="SDH58385.1"/>
    </source>
</evidence>